<evidence type="ECO:0000313" key="3">
    <source>
        <dbReference type="Proteomes" id="UP001596461"/>
    </source>
</evidence>
<keyword evidence="1" id="KW-0472">Membrane</keyword>
<keyword evidence="3" id="KW-1185">Reference proteome</keyword>
<dbReference type="AlphaFoldDB" id="A0ABD5W831"/>
<dbReference type="GeneID" id="81126707"/>
<organism evidence="2 3">
    <name type="scientific">Halobaculum lipolyticum</name>
    <dbReference type="NCBI Taxonomy" id="3032001"/>
    <lineage>
        <taxon>Archaea</taxon>
        <taxon>Methanobacteriati</taxon>
        <taxon>Methanobacteriota</taxon>
        <taxon>Stenosarchaea group</taxon>
        <taxon>Halobacteria</taxon>
        <taxon>Halobacteriales</taxon>
        <taxon>Haloferacaceae</taxon>
        <taxon>Halobaculum</taxon>
    </lineage>
</organism>
<gene>
    <name evidence="2" type="ORF">ACFQL9_00375</name>
</gene>
<feature type="transmembrane region" description="Helical" evidence="1">
    <location>
        <begin position="14"/>
        <end position="32"/>
    </location>
</feature>
<dbReference type="EMBL" id="JBHTAH010000001">
    <property type="protein sequence ID" value="MFC7068082.1"/>
    <property type="molecule type" value="Genomic_DNA"/>
</dbReference>
<name>A0ABD5W831_9EURY</name>
<proteinExistence type="predicted"/>
<dbReference type="RefSeq" id="WP_284031784.1">
    <property type="nucleotide sequence ID" value="NZ_CP126154.1"/>
</dbReference>
<feature type="transmembrane region" description="Helical" evidence="1">
    <location>
        <begin position="44"/>
        <end position="64"/>
    </location>
</feature>
<protein>
    <submittedName>
        <fullName evidence="2">Uncharacterized protein</fullName>
    </submittedName>
</protein>
<keyword evidence="1" id="KW-0812">Transmembrane</keyword>
<reference evidence="2 3" key="1">
    <citation type="journal article" date="2019" name="Int. J. Syst. Evol. Microbiol.">
        <title>The Global Catalogue of Microorganisms (GCM) 10K type strain sequencing project: providing services to taxonomists for standard genome sequencing and annotation.</title>
        <authorList>
            <consortium name="The Broad Institute Genomics Platform"/>
            <consortium name="The Broad Institute Genome Sequencing Center for Infectious Disease"/>
            <person name="Wu L."/>
            <person name="Ma J."/>
        </authorList>
    </citation>
    <scope>NUCLEOTIDE SEQUENCE [LARGE SCALE GENOMIC DNA]</scope>
    <source>
        <strain evidence="2 3">DT31</strain>
    </source>
</reference>
<evidence type="ECO:0000313" key="2">
    <source>
        <dbReference type="EMBL" id="MFC7068082.1"/>
    </source>
</evidence>
<sequence length="102" mass="11350">MDPLFIPGLDVSDLGMKLVQTGGIGAFILVAGRMLRRAKGLTAYLWLTGTVLTIIGLLVASGILNIDAGRVTEIYEFVAMTWDQVKEPTWRVRLHRLLFIYT</sequence>
<comment type="caution">
    <text evidence="2">The sequence shown here is derived from an EMBL/GenBank/DDBJ whole genome shotgun (WGS) entry which is preliminary data.</text>
</comment>
<accession>A0ABD5W831</accession>
<keyword evidence="1" id="KW-1133">Transmembrane helix</keyword>
<evidence type="ECO:0000256" key="1">
    <source>
        <dbReference type="SAM" id="Phobius"/>
    </source>
</evidence>
<dbReference type="Proteomes" id="UP001596461">
    <property type="component" value="Unassembled WGS sequence"/>
</dbReference>